<name>A0A3N1HMJ0_9ACTN</name>
<dbReference type="OrthoDB" id="3781049at2"/>
<accession>A0A3N1HMJ0</accession>
<dbReference type="Gene3D" id="3.40.50.1240">
    <property type="entry name" value="Phosphoglycerate mutase-like"/>
    <property type="match status" value="1"/>
</dbReference>
<dbReference type="InParanoid" id="A0A3N1HMJ0"/>
<dbReference type="InterPro" id="IPR013078">
    <property type="entry name" value="His_Pase_superF_clade-1"/>
</dbReference>
<gene>
    <name evidence="2" type="ORF">EDC03_1322</name>
</gene>
<evidence type="ECO:0000313" key="3">
    <source>
        <dbReference type="Proteomes" id="UP000276232"/>
    </source>
</evidence>
<dbReference type="InterPro" id="IPR029033">
    <property type="entry name" value="His_PPase_superfam"/>
</dbReference>
<dbReference type="SUPFAM" id="SSF53254">
    <property type="entry name" value="Phosphoglycerate mutase-like"/>
    <property type="match status" value="1"/>
</dbReference>
<dbReference type="RefSeq" id="WP_123379434.1">
    <property type="nucleotide sequence ID" value="NZ_RJKN01000003.1"/>
</dbReference>
<organism evidence="2 3">
    <name type="scientific">Pseudokineococcus lusitanus</name>
    <dbReference type="NCBI Taxonomy" id="763993"/>
    <lineage>
        <taxon>Bacteria</taxon>
        <taxon>Bacillati</taxon>
        <taxon>Actinomycetota</taxon>
        <taxon>Actinomycetes</taxon>
        <taxon>Kineosporiales</taxon>
        <taxon>Kineosporiaceae</taxon>
        <taxon>Pseudokineococcus</taxon>
    </lineage>
</organism>
<evidence type="ECO:0000313" key="2">
    <source>
        <dbReference type="EMBL" id="ROP43728.1"/>
    </source>
</evidence>
<evidence type="ECO:0000256" key="1">
    <source>
        <dbReference type="SAM" id="MobiDB-lite"/>
    </source>
</evidence>
<feature type="region of interest" description="Disordered" evidence="1">
    <location>
        <begin position="1"/>
        <end position="24"/>
    </location>
</feature>
<reference evidence="2 3" key="1">
    <citation type="journal article" date="2015" name="Stand. Genomic Sci.">
        <title>Genomic Encyclopedia of Bacterial and Archaeal Type Strains, Phase III: the genomes of soil and plant-associated and newly described type strains.</title>
        <authorList>
            <person name="Whitman W.B."/>
            <person name="Woyke T."/>
            <person name="Klenk H.P."/>
            <person name="Zhou Y."/>
            <person name="Lilburn T.G."/>
            <person name="Beck B.J."/>
            <person name="De Vos P."/>
            <person name="Vandamme P."/>
            <person name="Eisen J.A."/>
            <person name="Garrity G."/>
            <person name="Hugenholtz P."/>
            <person name="Kyrpides N.C."/>
        </authorList>
    </citation>
    <scope>NUCLEOTIDE SEQUENCE [LARGE SCALE GENOMIC DNA]</scope>
    <source>
        <strain evidence="2 3">CECT 7306</strain>
    </source>
</reference>
<dbReference type="Proteomes" id="UP000276232">
    <property type="component" value="Unassembled WGS sequence"/>
</dbReference>
<keyword evidence="3" id="KW-1185">Reference proteome</keyword>
<sequence length="216" mass="23077">MSAGTGPVADLPGPTTEPRRADEGRHVTLHLVRHGAPLVDPAQAPSSWSLDPSKVDAVHALRDAGVLPPGARWVSSAEPKARETAALLTDEPVGTDADLREQARPAGWLDDYAVRIHRSLVALEHPSAPGWETGESTRERVVTAALTHLDAAGADGHRDLVLVGHGTAWTLLVAALTGRPVDLYAWERLTLPDVCVVAGGELVRRWGAWRAQPRDV</sequence>
<comment type="caution">
    <text evidence="2">The sequence shown here is derived from an EMBL/GenBank/DDBJ whole genome shotgun (WGS) entry which is preliminary data.</text>
</comment>
<dbReference type="AlphaFoldDB" id="A0A3N1HMJ0"/>
<dbReference type="EMBL" id="RJKN01000003">
    <property type="protein sequence ID" value="ROP43728.1"/>
    <property type="molecule type" value="Genomic_DNA"/>
</dbReference>
<proteinExistence type="predicted"/>
<dbReference type="Pfam" id="PF00300">
    <property type="entry name" value="His_Phos_1"/>
    <property type="match status" value="1"/>
</dbReference>
<protein>
    <submittedName>
        <fullName evidence="2">Broad specificity phosphatase PhoE</fullName>
    </submittedName>
</protein>